<keyword evidence="7 12" id="KW-0653">Protein transport</keyword>
<evidence type="ECO:0000256" key="13">
    <source>
        <dbReference type="SAM" id="MobiDB-lite"/>
    </source>
</evidence>
<sequence>MENVVLTIHLILALLLVGIVLLQRSEGGGLGMGGGNSVMSGRGATTALQKLTWLLAAAFIATSLTLTILAARGTEGASVLDQIGVDAPVAPPAGDLPAGSDLLPPAPADAPLAPPAADAPATPPAASE</sequence>
<keyword evidence="10 12" id="KW-0472">Membrane</keyword>
<keyword evidence="6 12" id="KW-0812">Transmembrane</keyword>
<comment type="function">
    <text evidence="11 12">Involved in protein export. Participates in an early event of protein translocation.</text>
</comment>
<keyword evidence="8 12" id="KW-1133">Transmembrane helix</keyword>
<keyword evidence="9 12" id="KW-0811">Translocation</keyword>
<evidence type="ECO:0000256" key="12">
    <source>
        <dbReference type="RuleBase" id="RU365087"/>
    </source>
</evidence>
<evidence type="ECO:0000256" key="8">
    <source>
        <dbReference type="ARBA" id="ARBA00022989"/>
    </source>
</evidence>
<dbReference type="GO" id="GO:0005886">
    <property type="term" value="C:plasma membrane"/>
    <property type="evidence" value="ECO:0007669"/>
    <property type="project" value="UniProtKB-SubCell"/>
</dbReference>
<comment type="similarity">
    <text evidence="2 12">Belongs to the SecG family.</text>
</comment>
<dbReference type="AlphaFoldDB" id="A0A6M1TX37"/>
<accession>A0A6M1TX37</accession>
<reference evidence="14 15" key="1">
    <citation type="submission" date="2020-02" db="EMBL/GenBank/DDBJ databases">
        <title>Rhodobacter translucens sp. nov., a novel bacterium isolated from activated sludge.</title>
        <authorList>
            <person name="Liu J."/>
        </authorList>
    </citation>
    <scope>NUCLEOTIDE SEQUENCE [LARGE SCALE GENOMIC DNA]</scope>
    <source>
        <strain evidence="14 15">HX-7-19</strain>
    </source>
</reference>
<evidence type="ECO:0000256" key="2">
    <source>
        <dbReference type="ARBA" id="ARBA00008445"/>
    </source>
</evidence>
<proteinExistence type="inferred from homology"/>
<keyword evidence="5 12" id="KW-1003">Cell membrane</keyword>
<evidence type="ECO:0000256" key="9">
    <source>
        <dbReference type="ARBA" id="ARBA00023010"/>
    </source>
</evidence>
<dbReference type="Pfam" id="PF03840">
    <property type="entry name" value="SecG"/>
    <property type="match status" value="1"/>
</dbReference>
<keyword evidence="15" id="KW-1185">Reference proteome</keyword>
<dbReference type="GO" id="GO:0009306">
    <property type="term" value="P:protein secretion"/>
    <property type="evidence" value="ECO:0007669"/>
    <property type="project" value="UniProtKB-UniRule"/>
</dbReference>
<comment type="caution">
    <text evidence="12">Lacks conserved residue(s) required for the propagation of feature annotation.</text>
</comment>
<evidence type="ECO:0000256" key="10">
    <source>
        <dbReference type="ARBA" id="ARBA00023136"/>
    </source>
</evidence>
<comment type="subcellular location">
    <subcellularLocation>
        <location evidence="1 12">Cell membrane</location>
        <topology evidence="1 12">Multi-pass membrane protein</topology>
    </subcellularLocation>
</comment>
<protein>
    <recommendedName>
        <fullName evidence="3 12">Protein-export membrane protein SecG</fullName>
    </recommendedName>
</protein>
<dbReference type="GO" id="GO:0065002">
    <property type="term" value="P:intracellular protein transmembrane transport"/>
    <property type="evidence" value="ECO:0007669"/>
    <property type="project" value="TreeGrafter"/>
</dbReference>
<dbReference type="EMBL" id="JAALFE010000002">
    <property type="protein sequence ID" value="NGQ89804.1"/>
    <property type="molecule type" value="Genomic_DNA"/>
</dbReference>
<feature type="region of interest" description="Disordered" evidence="13">
    <location>
        <begin position="91"/>
        <end position="128"/>
    </location>
</feature>
<evidence type="ECO:0000256" key="4">
    <source>
        <dbReference type="ARBA" id="ARBA00022448"/>
    </source>
</evidence>
<comment type="caution">
    <text evidence="14">The sequence shown here is derived from an EMBL/GenBank/DDBJ whole genome shotgun (WGS) entry which is preliminary data.</text>
</comment>
<evidence type="ECO:0000313" key="15">
    <source>
        <dbReference type="Proteomes" id="UP000474758"/>
    </source>
</evidence>
<name>A0A6M1TX37_9RHOB</name>
<evidence type="ECO:0000313" key="14">
    <source>
        <dbReference type="EMBL" id="NGQ89804.1"/>
    </source>
</evidence>
<dbReference type="PRINTS" id="PR01651">
    <property type="entry name" value="SECGEXPORT"/>
</dbReference>
<evidence type="ECO:0000256" key="3">
    <source>
        <dbReference type="ARBA" id="ARBA00017876"/>
    </source>
</evidence>
<feature type="transmembrane region" description="Helical" evidence="12">
    <location>
        <begin position="51"/>
        <end position="71"/>
    </location>
</feature>
<feature type="compositionally biased region" description="Pro residues" evidence="13">
    <location>
        <begin position="104"/>
        <end position="114"/>
    </location>
</feature>
<dbReference type="RefSeq" id="WP_165046910.1">
    <property type="nucleotide sequence ID" value="NZ_JAALFE010000002.1"/>
</dbReference>
<dbReference type="GO" id="GO:0043952">
    <property type="term" value="P:protein transport by the Sec complex"/>
    <property type="evidence" value="ECO:0007669"/>
    <property type="project" value="TreeGrafter"/>
</dbReference>
<evidence type="ECO:0000256" key="7">
    <source>
        <dbReference type="ARBA" id="ARBA00022927"/>
    </source>
</evidence>
<dbReference type="InterPro" id="IPR004692">
    <property type="entry name" value="SecG"/>
</dbReference>
<evidence type="ECO:0000256" key="6">
    <source>
        <dbReference type="ARBA" id="ARBA00022692"/>
    </source>
</evidence>
<dbReference type="NCBIfam" id="TIGR00810">
    <property type="entry name" value="secG"/>
    <property type="match status" value="1"/>
</dbReference>
<evidence type="ECO:0000256" key="11">
    <source>
        <dbReference type="ARBA" id="ARBA00025182"/>
    </source>
</evidence>
<keyword evidence="4 12" id="KW-0813">Transport</keyword>
<gene>
    <name evidence="14" type="primary">secG</name>
    <name evidence="14" type="ORF">G5V65_02765</name>
</gene>
<dbReference type="PANTHER" id="PTHR34182">
    <property type="entry name" value="PROTEIN-EXPORT MEMBRANE PROTEIN SECG"/>
    <property type="match status" value="1"/>
</dbReference>
<evidence type="ECO:0000256" key="1">
    <source>
        <dbReference type="ARBA" id="ARBA00004651"/>
    </source>
</evidence>
<organism evidence="14 15">
    <name type="scientific">Paragemmobacter kunshanensis</name>
    <dbReference type="NCBI Taxonomy" id="2583234"/>
    <lineage>
        <taxon>Bacteria</taxon>
        <taxon>Pseudomonadati</taxon>
        <taxon>Pseudomonadota</taxon>
        <taxon>Alphaproteobacteria</taxon>
        <taxon>Rhodobacterales</taxon>
        <taxon>Paracoccaceae</taxon>
        <taxon>Paragemmobacter</taxon>
    </lineage>
</organism>
<evidence type="ECO:0000256" key="5">
    <source>
        <dbReference type="ARBA" id="ARBA00022475"/>
    </source>
</evidence>
<dbReference type="GO" id="GO:0015450">
    <property type="term" value="F:protein-transporting ATPase activity"/>
    <property type="evidence" value="ECO:0007669"/>
    <property type="project" value="UniProtKB-UniRule"/>
</dbReference>
<feature type="compositionally biased region" description="Low complexity" evidence="13">
    <location>
        <begin position="115"/>
        <end position="128"/>
    </location>
</feature>
<dbReference type="Proteomes" id="UP000474758">
    <property type="component" value="Unassembled WGS sequence"/>
</dbReference>
<dbReference type="PANTHER" id="PTHR34182:SF1">
    <property type="entry name" value="PROTEIN-EXPORT MEMBRANE PROTEIN SECG"/>
    <property type="match status" value="1"/>
</dbReference>